<organism evidence="3 4">
    <name type="scientific">Pseudoruegeria aquimaris</name>
    <dbReference type="NCBI Taxonomy" id="393663"/>
    <lineage>
        <taxon>Bacteria</taxon>
        <taxon>Pseudomonadati</taxon>
        <taxon>Pseudomonadota</taxon>
        <taxon>Alphaproteobacteria</taxon>
        <taxon>Rhodobacterales</taxon>
        <taxon>Roseobacteraceae</taxon>
        <taxon>Pseudoruegeria</taxon>
    </lineage>
</organism>
<evidence type="ECO:0000256" key="2">
    <source>
        <dbReference type="SAM" id="Phobius"/>
    </source>
</evidence>
<keyword evidence="2" id="KW-0812">Transmembrane</keyword>
<gene>
    <name evidence="3" type="ORF">PSA7680_02114</name>
</gene>
<evidence type="ECO:0000256" key="1">
    <source>
        <dbReference type="SAM" id="Coils"/>
    </source>
</evidence>
<reference evidence="3 4" key="1">
    <citation type="submission" date="2017-03" db="EMBL/GenBank/DDBJ databases">
        <authorList>
            <person name="Afonso C.L."/>
            <person name="Miller P.J."/>
            <person name="Scott M.A."/>
            <person name="Spackman E."/>
            <person name="Goraichik I."/>
            <person name="Dimitrov K.M."/>
            <person name="Suarez D.L."/>
            <person name="Swayne D.E."/>
        </authorList>
    </citation>
    <scope>NUCLEOTIDE SEQUENCE [LARGE SCALE GENOMIC DNA]</scope>
    <source>
        <strain evidence="3 4">CECT 7680</strain>
    </source>
</reference>
<evidence type="ECO:0000313" key="3">
    <source>
        <dbReference type="EMBL" id="SLN42348.1"/>
    </source>
</evidence>
<name>A0A1Y5SJU0_9RHOB</name>
<keyword evidence="4" id="KW-1185">Reference proteome</keyword>
<sequence length="105" mass="11425">MQEAYDWEQAMETTRRSAAAASQNSEHAVAGMAKLLREIDRLSNRQSKLTDTIASLESTQAQQIAQTKALLNHAQGDNRHSWRLPALGLLAVFAVGAVFGGFIVS</sequence>
<accession>A0A1Y5SJU0</accession>
<keyword evidence="2" id="KW-0472">Membrane</keyword>
<proteinExistence type="predicted"/>
<dbReference type="Proteomes" id="UP000193409">
    <property type="component" value="Unassembled WGS sequence"/>
</dbReference>
<dbReference type="AlphaFoldDB" id="A0A1Y5SJU0"/>
<feature type="transmembrane region" description="Helical" evidence="2">
    <location>
        <begin position="84"/>
        <end position="104"/>
    </location>
</feature>
<dbReference type="EMBL" id="FWFQ01000013">
    <property type="protein sequence ID" value="SLN42348.1"/>
    <property type="molecule type" value="Genomic_DNA"/>
</dbReference>
<evidence type="ECO:0000313" key="4">
    <source>
        <dbReference type="Proteomes" id="UP000193409"/>
    </source>
</evidence>
<feature type="coiled-coil region" evidence="1">
    <location>
        <begin position="32"/>
        <end position="59"/>
    </location>
</feature>
<dbReference type="OrthoDB" id="7874865at2"/>
<protein>
    <submittedName>
        <fullName evidence="3">Uncharacterized protein</fullName>
    </submittedName>
</protein>
<keyword evidence="1" id="KW-0175">Coiled coil</keyword>
<dbReference type="RefSeq" id="WP_085868663.1">
    <property type="nucleotide sequence ID" value="NZ_FWFQ01000013.1"/>
</dbReference>
<keyword evidence="2" id="KW-1133">Transmembrane helix</keyword>